<feature type="domain" description="Thioredoxin" evidence="2">
    <location>
        <begin position="29"/>
        <end position="156"/>
    </location>
</feature>
<dbReference type="GO" id="GO:0003756">
    <property type="term" value="F:protein disulfide isomerase activity"/>
    <property type="evidence" value="ECO:0007669"/>
    <property type="project" value="TreeGrafter"/>
</dbReference>
<dbReference type="PANTHER" id="PTHR45672">
    <property type="entry name" value="PROTEIN DISULFIDE-ISOMERASE C17H9.14C-RELATED"/>
    <property type="match status" value="1"/>
</dbReference>
<proteinExistence type="predicted"/>
<keyword evidence="1" id="KW-0732">Signal</keyword>
<protein>
    <recommendedName>
        <fullName evidence="2">Thioredoxin domain-containing protein</fullName>
    </recommendedName>
</protein>
<evidence type="ECO:0000256" key="1">
    <source>
        <dbReference type="SAM" id="SignalP"/>
    </source>
</evidence>
<evidence type="ECO:0000313" key="4">
    <source>
        <dbReference type="Proteomes" id="UP000198287"/>
    </source>
</evidence>
<dbReference type="STRING" id="158441.A0A226CZR9"/>
<comment type="caution">
    <text evidence="3">The sequence shown here is derived from an EMBL/GenBank/DDBJ whole genome shotgun (WGS) entry which is preliminary data.</text>
</comment>
<dbReference type="Gene3D" id="3.40.30.10">
    <property type="entry name" value="Glutaredoxin"/>
    <property type="match status" value="1"/>
</dbReference>
<keyword evidence="4" id="KW-1185">Reference proteome</keyword>
<feature type="signal peptide" evidence="1">
    <location>
        <begin position="1"/>
        <end position="19"/>
    </location>
</feature>
<dbReference type="PROSITE" id="PS51352">
    <property type="entry name" value="THIOREDOXIN_2"/>
    <property type="match status" value="1"/>
</dbReference>
<dbReference type="InterPro" id="IPR013766">
    <property type="entry name" value="Thioredoxin_domain"/>
</dbReference>
<organism evidence="3 4">
    <name type="scientific">Folsomia candida</name>
    <name type="common">Springtail</name>
    <dbReference type="NCBI Taxonomy" id="158441"/>
    <lineage>
        <taxon>Eukaryota</taxon>
        <taxon>Metazoa</taxon>
        <taxon>Ecdysozoa</taxon>
        <taxon>Arthropoda</taxon>
        <taxon>Hexapoda</taxon>
        <taxon>Collembola</taxon>
        <taxon>Entomobryomorpha</taxon>
        <taxon>Isotomoidea</taxon>
        <taxon>Isotomidae</taxon>
        <taxon>Proisotominae</taxon>
        <taxon>Folsomia</taxon>
    </lineage>
</organism>
<dbReference type="EMBL" id="LNIX01000051">
    <property type="protein sequence ID" value="OXA37901.1"/>
    <property type="molecule type" value="Genomic_DNA"/>
</dbReference>
<name>A0A226CZR9_FOLCA</name>
<dbReference type="Pfam" id="PF00085">
    <property type="entry name" value="Thioredoxin"/>
    <property type="match status" value="1"/>
</dbReference>
<dbReference type="Proteomes" id="UP000198287">
    <property type="component" value="Unassembled WGS sequence"/>
</dbReference>
<dbReference type="GO" id="GO:0006457">
    <property type="term" value="P:protein folding"/>
    <property type="evidence" value="ECO:0007669"/>
    <property type="project" value="TreeGrafter"/>
</dbReference>
<dbReference type="PANTHER" id="PTHR45672:SF2">
    <property type="entry name" value="PROTEIN DISULFIDE-ISOMERASE A5"/>
    <property type="match status" value="1"/>
</dbReference>
<feature type="chain" id="PRO_5013008303" description="Thioredoxin domain-containing protein" evidence="1">
    <location>
        <begin position="20"/>
        <end position="265"/>
    </location>
</feature>
<gene>
    <name evidence="3" type="ORF">Fcan01_27342</name>
</gene>
<sequence>MKFFAIFLLCALALCQTGANIDKTCSPRDTLTSAFSDASFWAGVSGGKLIYELTDQNHDTFIQENPKVFVMYYHPGCGFCQQCKKDYAGAAKKLNIKGAKIVAAVDCSSKNSSVVDQKIRGYPTFLLYKDGEESEKQYSGDRSTASFVKFDKKPLEIVNSYKYLGVIFTPNCSFSTHFSEIRAKVAAATTNVWTICRKSGVPPVDTHLKLYNALVKSILLYAAGLWAWGLEKIFEKPQTTFIRKLFRLPPSSPAYFCRMLAGVPK</sequence>
<dbReference type="AlphaFoldDB" id="A0A226CZR9"/>
<dbReference type="OrthoDB" id="71336at2759"/>
<dbReference type="GO" id="GO:0005783">
    <property type="term" value="C:endoplasmic reticulum"/>
    <property type="evidence" value="ECO:0007669"/>
    <property type="project" value="TreeGrafter"/>
</dbReference>
<dbReference type="SUPFAM" id="SSF52833">
    <property type="entry name" value="Thioredoxin-like"/>
    <property type="match status" value="1"/>
</dbReference>
<feature type="non-terminal residue" evidence="3">
    <location>
        <position position="265"/>
    </location>
</feature>
<dbReference type="InterPro" id="IPR036249">
    <property type="entry name" value="Thioredoxin-like_sf"/>
</dbReference>
<accession>A0A226CZR9</accession>
<dbReference type="CDD" id="cd02961">
    <property type="entry name" value="PDI_a_family"/>
    <property type="match status" value="1"/>
</dbReference>
<evidence type="ECO:0000259" key="2">
    <source>
        <dbReference type="PROSITE" id="PS51352"/>
    </source>
</evidence>
<evidence type="ECO:0000313" key="3">
    <source>
        <dbReference type="EMBL" id="OXA37901.1"/>
    </source>
</evidence>
<reference evidence="3 4" key="1">
    <citation type="submission" date="2015-12" db="EMBL/GenBank/DDBJ databases">
        <title>The genome of Folsomia candida.</title>
        <authorList>
            <person name="Faddeeva A."/>
            <person name="Derks M.F."/>
            <person name="Anvar Y."/>
            <person name="Smit S."/>
            <person name="Van Straalen N."/>
            <person name="Roelofs D."/>
        </authorList>
    </citation>
    <scope>NUCLEOTIDE SEQUENCE [LARGE SCALE GENOMIC DNA]</scope>
    <source>
        <strain evidence="3 4">VU population</strain>
        <tissue evidence="3">Whole body</tissue>
    </source>
</reference>
<dbReference type="InterPro" id="IPR051063">
    <property type="entry name" value="PDI"/>
</dbReference>